<dbReference type="EMBL" id="DRTT01000135">
    <property type="protein sequence ID" value="HHF98790.1"/>
    <property type="molecule type" value="Genomic_DNA"/>
</dbReference>
<comment type="similarity">
    <text evidence="1 3">Belongs to the GcvH family.</text>
</comment>
<comment type="function">
    <text evidence="3">The glycine cleavage system catalyzes the degradation of glycine. The H protein shuttles the methylamine group of glycine from the P protein to the T protein.</text>
</comment>
<comment type="subunit">
    <text evidence="3">The glycine cleavage system is composed of four proteins: P, T, L and H.</text>
</comment>
<dbReference type="PROSITE" id="PS50968">
    <property type="entry name" value="BIOTINYL_LIPOYL"/>
    <property type="match status" value="1"/>
</dbReference>
<proteinExistence type="inferred from homology"/>
<dbReference type="CDD" id="cd06848">
    <property type="entry name" value="GCS_H"/>
    <property type="match status" value="1"/>
</dbReference>
<evidence type="ECO:0000313" key="6">
    <source>
        <dbReference type="EMBL" id="HHF98790.1"/>
    </source>
</evidence>
<dbReference type="InterPro" id="IPR002930">
    <property type="entry name" value="GCV_H"/>
</dbReference>
<dbReference type="Pfam" id="PF01597">
    <property type="entry name" value="GCV_H"/>
    <property type="match status" value="1"/>
</dbReference>
<dbReference type="GO" id="GO:0005737">
    <property type="term" value="C:cytoplasm"/>
    <property type="evidence" value="ECO:0007669"/>
    <property type="project" value="TreeGrafter"/>
</dbReference>
<dbReference type="NCBIfam" id="NF002270">
    <property type="entry name" value="PRK01202.1"/>
    <property type="match status" value="1"/>
</dbReference>
<dbReference type="PROSITE" id="PS00189">
    <property type="entry name" value="LIPOYL"/>
    <property type="match status" value="1"/>
</dbReference>
<dbReference type="GO" id="GO:0019464">
    <property type="term" value="P:glycine decarboxylation via glycine cleavage system"/>
    <property type="evidence" value="ECO:0007669"/>
    <property type="project" value="UniProtKB-UniRule"/>
</dbReference>
<evidence type="ECO:0000256" key="3">
    <source>
        <dbReference type="HAMAP-Rule" id="MF_00272"/>
    </source>
</evidence>
<evidence type="ECO:0000256" key="1">
    <source>
        <dbReference type="ARBA" id="ARBA00009249"/>
    </source>
</evidence>
<dbReference type="InterPro" id="IPR003016">
    <property type="entry name" value="2-oxoA_DH_lipoyl-BS"/>
</dbReference>
<dbReference type="NCBIfam" id="TIGR00527">
    <property type="entry name" value="gcvH"/>
    <property type="match status" value="1"/>
</dbReference>
<dbReference type="AlphaFoldDB" id="A0A7V5LZP8"/>
<dbReference type="InterPro" id="IPR000089">
    <property type="entry name" value="Biotin_lipoyl"/>
</dbReference>
<dbReference type="HAMAP" id="MF_00272">
    <property type="entry name" value="GcvH"/>
    <property type="match status" value="1"/>
</dbReference>
<dbReference type="InterPro" id="IPR033753">
    <property type="entry name" value="GCV_H/Fam206"/>
</dbReference>
<feature type="modified residue" description="N6-lipoyllysine" evidence="3 4">
    <location>
        <position position="62"/>
    </location>
</feature>
<evidence type="ECO:0000256" key="4">
    <source>
        <dbReference type="PIRSR" id="PIRSR617453-50"/>
    </source>
</evidence>
<dbReference type="Gene3D" id="2.40.50.100">
    <property type="match status" value="1"/>
</dbReference>
<gene>
    <name evidence="3 6" type="primary">gcvH</name>
    <name evidence="6" type="ORF">ENL39_04820</name>
</gene>
<dbReference type="InterPro" id="IPR017453">
    <property type="entry name" value="GCV_H_sub"/>
</dbReference>
<protein>
    <recommendedName>
        <fullName evidence="3">Glycine cleavage system H protein</fullName>
    </recommendedName>
</protein>
<reference evidence="6" key="1">
    <citation type="journal article" date="2020" name="mSystems">
        <title>Genome- and Community-Level Interaction Insights into Carbon Utilization and Element Cycling Functions of Hydrothermarchaeota in Hydrothermal Sediment.</title>
        <authorList>
            <person name="Zhou Z."/>
            <person name="Liu Y."/>
            <person name="Xu W."/>
            <person name="Pan J."/>
            <person name="Luo Z.H."/>
            <person name="Li M."/>
        </authorList>
    </citation>
    <scope>NUCLEOTIDE SEQUENCE [LARGE SCALE GENOMIC DNA]</scope>
    <source>
        <strain evidence="6">HyVt-92</strain>
    </source>
</reference>
<organism evidence="6">
    <name type="scientific">Aerophobetes bacterium</name>
    <dbReference type="NCBI Taxonomy" id="2030807"/>
    <lineage>
        <taxon>Bacteria</taxon>
        <taxon>Candidatus Aerophobota</taxon>
    </lineage>
</organism>
<keyword evidence="2 3" id="KW-0450">Lipoyl</keyword>
<dbReference type="GO" id="GO:0005960">
    <property type="term" value="C:glycine cleavage complex"/>
    <property type="evidence" value="ECO:0007669"/>
    <property type="project" value="InterPro"/>
</dbReference>
<accession>A0A7V5LZP8</accession>
<evidence type="ECO:0000256" key="2">
    <source>
        <dbReference type="ARBA" id="ARBA00022823"/>
    </source>
</evidence>
<feature type="domain" description="Lipoyl-binding" evidence="5">
    <location>
        <begin position="21"/>
        <end position="103"/>
    </location>
</feature>
<evidence type="ECO:0000259" key="5">
    <source>
        <dbReference type="PROSITE" id="PS50968"/>
    </source>
</evidence>
<dbReference type="Proteomes" id="UP000886070">
    <property type="component" value="Unassembled WGS sequence"/>
</dbReference>
<dbReference type="PANTHER" id="PTHR11715">
    <property type="entry name" value="GLYCINE CLEAVAGE SYSTEM H PROTEIN"/>
    <property type="match status" value="1"/>
</dbReference>
<sequence>MYPEELKYTKTHEWIKVEGEIATIGITDFATKKLTDLVYIELPFVGEKITQGSPFGSIESVKAVSDLNSPVSGEVVEVHEELSQNLDLISKDPYGEGWMIRVRIENVEEIKSLMDSREYEEWIKQEEKSH</sequence>
<comment type="caution">
    <text evidence="6">The sequence shown here is derived from an EMBL/GenBank/DDBJ whole genome shotgun (WGS) entry which is preliminary data.</text>
</comment>
<name>A0A7V5LZP8_UNCAE</name>
<dbReference type="PANTHER" id="PTHR11715:SF3">
    <property type="entry name" value="GLYCINE CLEAVAGE SYSTEM H PROTEIN-RELATED"/>
    <property type="match status" value="1"/>
</dbReference>
<dbReference type="GO" id="GO:0009249">
    <property type="term" value="P:protein lipoylation"/>
    <property type="evidence" value="ECO:0007669"/>
    <property type="project" value="TreeGrafter"/>
</dbReference>
<comment type="cofactor">
    <cofactor evidence="3">
        <name>(R)-lipoate</name>
        <dbReference type="ChEBI" id="CHEBI:83088"/>
    </cofactor>
    <text evidence="3">Binds 1 lipoyl cofactor covalently.</text>
</comment>
<dbReference type="SUPFAM" id="SSF51230">
    <property type="entry name" value="Single hybrid motif"/>
    <property type="match status" value="1"/>
</dbReference>
<dbReference type="InterPro" id="IPR011053">
    <property type="entry name" value="Single_hybrid_motif"/>
</dbReference>